<reference evidence="2" key="2">
    <citation type="submission" date="2015-01" db="EMBL/GenBank/DDBJ databases">
        <title>Evolutionary Origins and Diversification of the Mycorrhizal Mutualists.</title>
        <authorList>
            <consortium name="DOE Joint Genome Institute"/>
            <consortium name="Mycorrhizal Genomics Consortium"/>
            <person name="Kohler A."/>
            <person name="Kuo A."/>
            <person name="Nagy L.G."/>
            <person name="Floudas D."/>
            <person name="Copeland A."/>
            <person name="Barry K.W."/>
            <person name="Cichocki N."/>
            <person name="Veneault-Fourrey C."/>
            <person name="LaButti K."/>
            <person name="Lindquist E.A."/>
            <person name="Lipzen A."/>
            <person name="Lundell T."/>
            <person name="Morin E."/>
            <person name="Murat C."/>
            <person name="Riley R."/>
            <person name="Ohm R."/>
            <person name="Sun H."/>
            <person name="Tunlid A."/>
            <person name="Henrissat B."/>
            <person name="Grigoriev I.V."/>
            <person name="Hibbett D.S."/>
            <person name="Martin F."/>
        </authorList>
    </citation>
    <scope>NUCLEOTIDE SEQUENCE [LARGE SCALE GENOMIC DNA]</scope>
    <source>
        <strain evidence="2">h7</strain>
    </source>
</reference>
<protein>
    <submittedName>
        <fullName evidence="1">Uncharacterized protein</fullName>
    </submittedName>
</protein>
<reference evidence="1 2" key="1">
    <citation type="submission" date="2014-04" db="EMBL/GenBank/DDBJ databases">
        <authorList>
            <consortium name="DOE Joint Genome Institute"/>
            <person name="Kuo A."/>
            <person name="Gay G."/>
            <person name="Dore J."/>
            <person name="Kohler A."/>
            <person name="Nagy L.G."/>
            <person name="Floudas D."/>
            <person name="Copeland A."/>
            <person name="Barry K.W."/>
            <person name="Cichocki N."/>
            <person name="Veneault-Fourrey C."/>
            <person name="LaButti K."/>
            <person name="Lindquist E.A."/>
            <person name="Lipzen A."/>
            <person name="Lundell T."/>
            <person name="Morin E."/>
            <person name="Murat C."/>
            <person name="Sun H."/>
            <person name="Tunlid A."/>
            <person name="Henrissat B."/>
            <person name="Grigoriev I.V."/>
            <person name="Hibbett D.S."/>
            <person name="Martin F."/>
            <person name="Nordberg H.P."/>
            <person name="Cantor M.N."/>
            <person name="Hua S.X."/>
        </authorList>
    </citation>
    <scope>NUCLEOTIDE SEQUENCE [LARGE SCALE GENOMIC DNA]</scope>
    <source>
        <strain evidence="2">h7</strain>
    </source>
</reference>
<feature type="non-terminal residue" evidence="1">
    <location>
        <position position="1"/>
    </location>
</feature>
<dbReference type="HOGENOM" id="CLU_2910291_0_0_1"/>
<dbReference type="AlphaFoldDB" id="A0A0C2XIZ7"/>
<proteinExistence type="predicted"/>
<feature type="non-terminal residue" evidence="1">
    <location>
        <position position="62"/>
    </location>
</feature>
<dbReference type="OrthoDB" id="2160638at2759"/>
<gene>
    <name evidence="1" type="ORF">M413DRAFT_43833</name>
</gene>
<name>A0A0C2XIZ7_HEBCY</name>
<accession>A0A0C2XIZ7</accession>
<evidence type="ECO:0000313" key="2">
    <source>
        <dbReference type="Proteomes" id="UP000053424"/>
    </source>
</evidence>
<sequence length="62" mass="6581">WQTTWDRSKLFTSVAPSSPINFVTPGPIGSADIVINDGAKFQSIAGFGACLFTHSLLSSHNS</sequence>
<dbReference type="Proteomes" id="UP000053424">
    <property type="component" value="Unassembled WGS sequence"/>
</dbReference>
<dbReference type="EMBL" id="KN831795">
    <property type="protein sequence ID" value="KIM37793.1"/>
    <property type="molecule type" value="Genomic_DNA"/>
</dbReference>
<evidence type="ECO:0000313" key="1">
    <source>
        <dbReference type="EMBL" id="KIM37793.1"/>
    </source>
</evidence>
<keyword evidence="2" id="KW-1185">Reference proteome</keyword>
<dbReference type="STRING" id="686832.A0A0C2XIZ7"/>
<organism evidence="1 2">
    <name type="scientific">Hebeloma cylindrosporum</name>
    <dbReference type="NCBI Taxonomy" id="76867"/>
    <lineage>
        <taxon>Eukaryota</taxon>
        <taxon>Fungi</taxon>
        <taxon>Dikarya</taxon>
        <taxon>Basidiomycota</taxon>
        <taxon>Agaricomycotina</taxon>
        <taxon>Agaricomycetes</taxon>
        <taxon>Agaricomycetidae</taxon>
        <taxon>Agaricales</taxon>
        <taxon>Agaricineae</taxon>
        <taxon>Hymenogastraceae</taxon>
        <taxon>Hebeloma</taxon>
    </lineage>
</organism>